<gene>
    <name evidence="2" type="ORF">AQPE_4007</name>
</gene>
<reference evidence="2" key="1">
    <citation type="journal article" date="2020" name="Int. J. Syst. Evol. Microbiol.">
        <title>Aquipluma nitroreducens gen. nov. sp. nov., a novel facultatively anaerobic bacterium isolated from a freshwater lake.</title>
        <authorList>
            <person name="Watanabe M."/>
            <person name="Kojima H."/>
            <person name="Fukui M."/>
        </authorList>
    </citation>
    <scope>NUCLEOTIDE SEQUENCE</scope>
    <source>
        <strain evidence="2">MeG22</strain>
    </source>
</reference>
<dbReference type="RefSeq" id="WP_318348033.1">
    <property type="nucleotide sequence ID" value="NZ_AP018694.1"/>
</dbReference>
<dbReference type="Proteomes" id="UP001193389">
    <property type="component" value="Chromosome"/>
</dbReference>
<dbReference type="EMBL" id="AP018694">
    <property type="protein sequence ID" value="BBE19819.1"/>
    <property type="molecule type" value="Genomic_DNA"/>
</dbReference>
<organism evidence="2 3">
    <name type="scientific">Aquipluma nitroreducens</name>
    <dbReference type="NCBI Taxonomy" id="2010828"/>
    <lineage>
        <taxon>Bacteria</taxon>
        <taxon>Pseudomonadati</taxon>
        <taxon>Bacteroidota</taxon>
        <taxon>Bacteroidia</taxon>
        <taxon>Marinilabiliales</taxon>
        <taxon>Prolixibacteraceae</taxon>
        <taxon>Aquipluma</taxon>
    </lineage>
</organism>
<protein>
    <submittedName>
        <fullName evidence="2">Uncharacterized protein</fullName>
    </submittedName>
</protein>
<evidence type="ECO:0000256" key="1">
    <source>
        <dbReference type="SAM" id="Phobius"/>
    </source>
</evidence>
<name>A0A5K7SEB1_9BACT</name>
<keyword evidence="1" id="KW-0812">Transmembrane</keyword>
<accession>A0A5K7SEB1</accession>
<keyword evidence="1" id="KW-0472">Membrane</keyword>
<dbReference type="AlphaFoldDB" id="A0A5K7SEB1"/>
<proteinExistence type="predicted"/>
<dbReference type="KEGG" id="anf:AQPE_4007"/>
<sequence>MASDKENNFNELHGVAQFVLFVTSYIPLFVLICLKQISKNIDYLNWGGVSWLSFFTFLQKFGLSTFFILISLFGLWGCIRIFANLKKDVNNGENVVVTDVKNKNNESIGYIATYIVPFLFQNFDTWYECIALLFLLIIIYRIYINSNLLLINPLLSFKYSIFEIEFDIKGKKRNGLVIVESKFIQEDTTIKIYEIGPKLYYAIKRNPQNL</sequence>
<evidence type="ECO:0000313" key="2">
    <source>
        <dbReference type="EMBL" id="BBE19819.1"/>
    </source>
</evidence>
<keyword evidence="3" id="KW-1185">Reference proteome</keyword>
<evidence type="ECO:0000313" key="3">
    <source>
        <dbReference type="Proteomes" id="UP001193389"/>
    </source>
</evidence>
<feature type="transmembrane region" description="Helical" evidence="1">
    <location>
        <begin position="12"/>
        <end position="34"/>
    </location>
</feature>
<keyword evidence="1" id="KW-1133">Transmembrane helix</keyword>
<feature type="transmembrane region" description="Helical" evidence="1">
    <location>
        <begin position="61"/>
        <end position="83"/>
    </location>
</feature>
<feature type="transmembrane region" description="Helical" evidence="1">
    <location>
        <begin position="125"/>
        <end position="144"/>
    </location>
</feature>